<dbReference type="KEGG" id="oan:Oant_2322"/>
<dbReference type="AlphaFoldDB" id="A6X1D2"/>
<gene>
    <name evidence="1" type="ordered locus">Oant_2322</name>
</gene>
<dbReference type="STRING" id="439375.Oant_2322"/>
<evidence type="ECO:0000313" key="2">
    <source>
        <dbReference type="Proteomes" id="UP000002301"/>
    </source>
</evidence>
<name>A6X1D2_BRUA4</name>
<dbReference type="Proteomes" id="UP000002301">
    <property type="component" value="Chromosome 1"/>
</dbReference>
<sequence length="55" mass="5994">MKAACLGFELVIILHGYASLPVTMGIGFSLGSKNRHDNARCGMARFALLRMGLRQ</sequence>
<evidence type="ECO:0000313" key="1">
    <source>
        <dbReference type="EMBL" id="ABS15036.1"/>
    </source>
</evidence>
<dbReference type="HOGENOM" id="CLU_3027831_0_0_5"/>
<reference evidence="1 2" key="1">
    <citation type="journal article" date="2011" name="J. Bacteriol.">
        <title>Genome of Ochrobactrum anthropi ATCC 49188 T, a versatile opportunistic pathogen and symbiont of several eukaryotic hosts.</title>
        <authorList>
            <person name="Chain P.S."/>
            <person name="Lang D.M."/>
            <person name="Comerci D.J."/>
            <person name="Malfatti S.A."/>
            <person name="Vergez L.M."/>
            <person name="Shin M."/>
            <person name="Ugalde R.A."/>
            <person name="Garcia E."/>
            <person name="Tolmasky M.E."/>
        </authorList>
    </citation>
    <scope>NUCLEOTIDE SEQUENCE [LARGE SCALE GENOMIC DNA]</scope>
    <source>
        <strain evidence="2">ATCC 49188 / DSM 6882 / CCUG 24695 / JCM 21032 / LMG 3331 / NBRC 15819 / NCTC 12168 / Alc 37</strain>
    </source>
</reference>
<proteinExistence type="predicted"/>
<accession>A6X1D2</accession>
<organism evidence="1 2">
    <name type="scientific">Brucella anthropi (strain ATCC 49188 / DSM 6882 / CCUG 24695 / JCM 21032 / LMG 3331 / NBRC 15819 / NCTC 12168 / Alc 37)</name>
    <name type="common">Ochrobactrum anthropi</name>
    <dbReference type="NCBI Taxonomy" id="439375"/>
    <lineage>
        <taxon>Bacteria</taxon>
        <taxon>Pseudomonadati</taxon>
        <taxon>Pseudomonadota</taxon>
        <taxon>Alphaproteobacteria</taxon>
        <taxon>Hyphomicrobiales</taxon>
        <taxon>Brucellaceae</taxon>
        <taxon>Brucella/Ochrobactrum group</taxon>
        <taxon>Brucella</taxon>
    </lineage>
</organism>
<protein>
    <submittedName>
        <fullName evidence="1">Uncharacterized protein</fullName>
    </submittedName>
</protein>
<keyword evidence="2" id="KW-1185">Reference proteome</keyword>
<dbReference type="EMBL" id="CP000758">
    <property type="protein sequence ID" value="ABS15036.1"/>
    <property type="molecule type" value="Genomic_DNA"/>
</dbReference>